<evidence type="ECO:0000256" key="1">
    <source>
        <dbReference type="ARBA" id="ARBA00004141"/>
    </source>
</evidence>
<dbReference type="AlphaFoldDB" id="A0A1C7NFH3"/>
<reference evidence="8 9" key="1">
    <citation type="submission" date="2016-03" db="EMBL/GenBank/DDBJ databases">
        <title>Choanephora cucurbitarum.</title>
        <authorList>
            <person name="Min B."/>
            <person name="Park H."/>
            <person name="Park J.-H."/>
            <person name="Shin H.-D."/>
            <person name="Choi I.-G."/>
        </authorList>
    </citation>
    <scope>NUCLEOTIDE SEQUENCE [LARGE SCALE GENOMIC DNA]</scope>
    <source>
        <strain evidence="8 9">KUS-F28377</strain>
    </source>
</reference>
<evidence type="ECO:0000256" key="5">
    <source>
        <dbReference type="ARBA" id="ARBA00023136"/>
    </source>
</evidence>
<dbReference type="PANTHER" id="PTHR43791">
    <property type="entry name" value="PERMEASE-RELATED"/>
    <property type="match status" value="1"/>
</dbReference>
<dbReference type="InterPro" id="IPR036259">
    <property type="entry name" value="MFS_trans_sf"/>
</dbReference>
<organism evidence="8 9">
    <name type="scientific">Choanephora cucurbitarum</name>
    <dbReference type="NCBI Taxonomy" id="101091"/>
    <lineage>
        <taxon>Eukaryota</taxon>
        <taxon>Fungi</taxon>
        <taxon>Fungi incertae sedis</taxon>
        <taxon>Mucoromycota</taxon>
        <taxon>Mucoromycotina</taxon>
        <taxon>Mucoromycetes</taxon>
        <taxon>Mucorales</taxon>
        <taxon>Mucorineae</taxon>
        <taxon>Choanephoraceae</taxon>
        <taxon>Choanephoroideae</taxon>
        <taxon>Choanephora</taxon>
    </lineage>
</organism>
<dbReference type="InterPro" id="IPR011701">
    <property type="entry name" value="MFS"/>
</dbReference>
<dbReference type="GO" id="GO:0016020">
    <property type="term" value="C:membrane"/>
    <property type="evidence" value="ECO:0007669"/>
    <property type="project" value="UniProtKB-SubCell"/>
</dbReference>
<dbReference type="STRING" id="101091.A0A1C7NFH3"/>
<evidence type="ECO:0000256" key="4">
    <source>
        <dbReference type="ARBA" id="ARBA00022989"/>
    </source>
</evidence>
<dbReference type="InterPro" id="IPR020846">
    <property type="entry name" value="MFS_dom"/>
</dbReference>
<accession>A0A1C7NFH3</accession>
<gene>
    <name evidence="8" type="ORF">A0J61_04241</name>
</gene>
<keyword evidence="2" id="KW-0813">Transport</keyword>
<evidence type="ECO:0000256" key="3">
    <source>
        <dbReference type="ARBA" id="ARBA00022692"/>
    </source>
</evidence>
<feature type="transmembrane region" description="Helical" evidence="6">
    <location>
        <begin position="264"/>
        <end position="288"/>
    </location>
</feature>
<feature type="transmembrane region" description="Helical" evidence="6">
    <location>
        <begin position="327"/>
        <end position="348"/>
    </location>
</feature>
<dbReference type="InParanoid" id="A0A1C7NFH3"/>
<feature type="transmembrane region" description="Helical" evidence="6">
    <location>
        <begin position="102"/>
        <end position="120"/>
    </location>
</feature>
<keyword evidence="4 6" id="KW-1133">Transmembrane helix</keyword>
<feature type="transmembrane region" description="Helical" evidence="6">
    <location>
        <begin position="126"/>
        <end position="148"/>
    </location>
</feature>
<evidence type="ECO:0000259" key="7">
    <source>
        <dbReference type="PROSITE" id="PS50850"/>
    </source>
</evidence>
<keyword evidence="5 6" id="KW-0472">Membrane</keyword>
<dbReference type="PANTHER" id="PTHR43791:SF36">
    <property type="entry name" value="TRANSPORTER, PUTATIVE (AFU_ORTHOLOGUE AFUA_6G08340)-RELATED"/>
    <property type="match status" value="1"/>
</dbReference>
<evidence type="ECO:0000313" key="8">
    <source>
        <dbReference type="EMBL" id="OBZ87710.1"/>
    </source>
</evidence>
<dbReference type="SUPFAM" id="SSF103473">
    <property type="entry name" value="MFS general substrate transporter"/>
    <property type="match status" value="1"/>
</dbReference>
<dbReference type="Proteomes" id="UP000093000">
    <property type="component" value="Unassembled WGS sequence"/>
</dbReference>
<feature type="transmembrane region" description="Helical" evidence="6">
    <location>
        <begin position="300"/>
        <end position="320"/>
    </location>
</feature>
<evidence type="ECO:0000256" key="6">
    <source>
        <dbReference type="SAM" id="Phobius"/>
    </source>
</evidence>
<dbReference type="Pfam" id="PF07690">
    <property type="entry name" value="MFS_1"/>
    <property type="match status" value="1"/>
</dbReference>
<feature type="transmembrane region" description="Helical" evidence="6">
    <location>
        <begin position="354"/>
        <end position="374"/>
    </location>
</feature>
<protein>
    <recommendedName>
        <fullName evidence="7">Major facilitator superfamily (MFS) profile domain-containing protein</fullName>
    </recommendedName>
</protein>
<keyword evidence="9" id="KW-1185">Reference proteome</keyword>
<feature type="transmembrane region" description="Helical" evidence="6">
    <location>
        <begin position="32"/>
        <end position="52"/>
    </location>
</feature>
<feature type="transmembrane region" description="Helical" evidence="6">
    <location>
        <begin position="386"/>
        <end position="406"/>
    </location>
</feature>
<dbReference type="PROSITE" id="PS50850">
    <property type="entry name" value="MFS"/>
    <property type="match status" value="1"/>
</dbReference>
<feature type="domain" description="Major facilitator superfamily (MFS) profile" evidence="7">
    <location>
        <begin position="34"/>
        <end position="478"/>
    </location>
</feature>
<sequence length="478" mass="54217">MIRKEKEEEERVEYVSLTQPEAEKKLVRRMNWTFMPFVCTIVFFQFADKAILTSLSVMPQFWIDTGVSQDEYAWLGSLFYLGFFLMQLPNNYMMQKFPISKYLGTILILWGLIVLSMAYARNFVQLAILRVLLGFCEAITYPSIFLLISSMYRRSEQVVWLSVTLMSNSFAIITIGFVVLGLMQIPSSGAYSSWKWTLIIFGSITSALGFLCFFFLPDSPYSRWFRLTEEEKPIVEQRIRDNAVVPTQTICFHQIREALKEPRFYCICLISIFVNFQNSAITTFSGIIIKDMGFSSEQSLMLTTPGGLVIMISLLLASYISRKKKEICLVAVGCTSVCLISVICLAVIPSGPSRLIGVYLSSSTVPVYTLLQTCISNNVSGYTKKIFYTGANQIAYTIGCFIGPLLLRSHDAPRYLPGIGVCIGADVMAILLFLCIRYTHTSLNKKRNMCHRHSNMVALPEEIQDLTDTQNPHFVYQP</sequence>
<dbReference type="GO" id="GO:0022857">
    <property type="term" value="F:transmembrane transporter activity"/>
    <property type="evidence" value="ECO:0007669"/>
    <property type="project" value="InterPro"/>
</dbReference>
<feature type="transmembrane region" description="Helical" evidence="6">
    <location>
        <begin position="194"/>
        <end position="216"/>
    </location>
</feature>
<comment type="caution">
    <text evidence="8">The sequence shown here is derived from an EMBL/GenBank/DDBJ whole genome shotgun (WGS) entry which is preliminary data.</text>
</comment>
<comment type="subcellular location">
    <subcellularLocation>
        <location evidence="1">Membrane</location>
        <topology evidence="1">Multi-pass membrane protein</topology>
    </subcellularLocation>
</comment>
<dbReference type="EMBL" id="LUGH01000203">
    <property type="protein sequence ID" value="OBZ87710.1"/>
    <property type="molecule type" value="Genomic_DNA"/>
</dbReference>
<feature type="transmembrane region" description="Helical" evidence="6">
    <location>
        <begin position="72"/>
        <end position="90"/>
    </location>
</feature>
<keyword evidence="3 6" id="KW-0812">Transmembrane</keyword>
<evidence type="ECO:0000313" key="9">
    <source>
        <dbReference type="Proteomes" id="UP000093000"/>
    </source>
</evidence>
<feature type="transmembrane region" description="Helical" evidence="6">
    <location>
        <begin position="160"/>
        <end position="182"/>
    </location>
</feature>
<dbReference type="OrthoDB" id="6730379at2759"/>
<dbReference type="Gene3D" id="1.20.1250.20">
    <property type="entry name" value="MFS general substrate transporter like domains"/>
    <property type="match status" value="2"/>
</dbReference>
<dbReference type="FunCoup" id="A0A1C7NFH3">
    <property type="interactions" value="79"/>
</dbReference>
<proteinExistence type="predicted"/>
<name>A0A1C7NFH3_9FUNG</name>
<evidence type="ECO:0000256" key="2">
    <source>
        <dbReference type="ARBA" id="ARBA00022448"/>
    </source>
</evidence>
<feature type="transmembrane region" description="Helical" evidence="6">
    <location>
        <begin position="418"/>
        <end position="439"/>
    </location>
</feature>